<keyword evidence="2" id="KW-1185">Reference proteome</keyword>
<comment type="caution">
    <text evidence="1">The sequence shown here is derived from an EMBL/GenBank/DDBJ whole genome shotgun (WGS) entry which is preliminary data.</text>
</comment>
<organism evidence="1 2">
    <name type="scientific">Meloidogyne enterolobii</name>
    <name type="common">Root-knot nematode worm</name>
    <name type="synonym">Meloidogyne mayaguensis</name>
    <dbReference type="NCBI Taxonomy" id="390850"/>
    <lineage>
        <taxon>Eukaryota</taxon>
        <taxon>Metazoa</taxon>
        <taxon>Ecdysozoa</taxon>
        <taxon>Nematoda</taxon>
        <taxon>Chromadorea</taxon>
        <taxon>Rhabditida</taxon>
        <taxon>Tylenchina</taxon>
        <taxon>Tylenchomorpha</taxon>
        <taxon>Tylenchoidea</taxon>
        <taxon>Meloidogynidae</taxon>
        <taxon>Meloidogyninae</taxon>
        <taxon>Meloidogyne</taxon>
    </lineage>
</organism>
<sequence length="112" mass="12908">MYFKLIISFFPLLFFKFSIGNEFKTDSNENDKLSFSRYKRASGFNSLGGIEEEDGEKCSKFKQEGEGPLIGGSDTKTIKENVEKEKKKGKNVKKVLYISDYLLRSPLYFHVI</sequence>
<dbReference type="EMBL" id="CAVMJV010000034">
    <property type="protein sequence ID" value="CAK5077921.1"/>
    <property type="molecule type" value="Genomic_DNA"/>
</dbReference>
<evidence type="ECO:0000313" key="2">
    <source>
        <dbReference type="Proteomes" id="UP001497535"/>
    </source>
</evidence>
<evidence type="ECO:0000313" key="1">
    <source>
        <dbReference type="EMBL" id="CAK5077921.1"/>
    </source>
</evidence>
<name>A0ACB0ZG13_MELEN</name>
<proteinExistence type="predicted"/>
<gene>
    <name evidence="1" type="ORF">MENTE1834_LOCUS24946</name>
</gene>
<reference evidence="1" key="1">
    <citation type="submission" date="2023-11" db="EMBL/GenBank/DDBJ databases">
        <authorList>
            <person name="Poullet M."/>
        </authorList>
    </citation>
    <scope>NUCLEOTIDE SEQUENCE</scope>
    <source>
        <strain evidence="1">E1834</strain>
    </source>
</reference>
<accession>A0ACB0ZG13</accession>
<dbReference type="Proteomes" id="UP001497535">
    <property type="component" value="Unassembled WGS sequence"/>
</dbReference>
<protein>
    <submittedName>
        <fullName evidence="1">Uncharacterized protein</fullName>
    </submittedName>
</protein>